<accession>A0AAV7QUS6</accession>
<gene>
    <name evidence="1" type="ORF">NDU88_009257</name>
</gene>
<reference evidence="1" key="1">
    <citation type="journal article" date="2022" name="bioRxiv">
        <title>Sequencing and chromosome-scale assembly of the giantPleurodeles waltlgenome.</title>
        <authorList>
            <person name="Brown T."/>
            <person name="Elewa A."/>
            <person name="Iarovenko S."/>
            <person name="Subramanian E."/>
            <person name="Araus A.J."/>
            <person name="Petzold A."/>
            <person name="Susuki M."/>
            <person name="Suzuki K.-i.T."/>
            <person name="Hayashi T."/>
            <person name="Toyoda A."/>
            <person name="Oliveira C."/>
            <person name="Osipova E."/>
            <person name="Leigh N.D."/>
            <person name="Simon A."/>
            <person name="Yun M.H."/>
        </authorList>
    </citation>
    <scope>NUCLEOTIDE SEQUENCE</scope>
    <source>
        <strain evidence="1">20211129_DDA</strain>
        <tissue evidence="1">Liver</tissue>
    </source>
</reference>
<keyword evidence="2" id="KW-1185">Reference proteome</keyword>
<dbReference type="EMBL" id="JANPWB010000010">
    <property type="protein sequence ID" value="KAJ1142945.1"/>
    <property type="molecule type" value="Genomic_DNA"/>
</dbReference>
<name>A0AAV7QUS6_PLEWA</name>
<sequence>MVHMLEGDWRRFRMGQCLGQGYKSATGRKVARSPEIDDVVKDDVVVPQSLGGVWRCGASRLPRRQGSSLVRRVTVGGRGSGLMSAVKVGSRMGAQVRFAHAWMEKMTQARSPLERGDKLIMGAVKERPLGGTSKMAAPAVDSQLISALKERRLGTPVKMAAPVSNI</sequence>
<protein>
    <submittedName>
        <fullName evidence="1">Uncharacterized protein</fullName>
    </submittedName>
</protein>
<comment type="caution">
    <text evidence="1">The sequence shown here is derived from an EMBL/GenBank/DDBJ whole genome shotgun (WGS) entry which is preliminary data.</text>
</comment>
<dbReference type="Proteomes" id="UP001066276">
    <property type="component" value="Chromosome 6"/>
</dbReference>
<dbReference type="AlphaFoldDB" id="A0AAV7QUS6"/>
<proteinExistence type="predicted"/>
<evidence type="ECO:0000313" key="2">
    <source>
        <dbReference type="Proteomes" id="UP001066276"/>
    </source>
</evidence>
<evidence type="ECO:0000313" key="1">
    <source>
        <dbReference type="EMBL" id="KAJ1142945.1"/>
    </source>
</evidence>
<organism evidence="1 2">
    <name type="scientific">Pleurodeles waltl</name>
    <name type="common">Iberian ribbed newt</name>
    <dbReference type="NCBI Taxonomy" id="8319"/>
    <lineage>
        <taxon>Eukaryota</taxon>
        <taxon>Metazoa</taxon>
        <taxon>Chordata</taxon>
        <taxon>Craniata</taxon>
        <taxon>Vertebrata</taxon>
        <taxon>Euteleostomi</taxon>
        <taxon>Amphibia</taxon>
        <taxon>Batrachia</taxon>
        <taxon>Caudata</taxon>
        <taxon>Salamandroidea</taxon>
        <taxon>Salamandridae</taxon>
        <taxon>Pleurodelinae</taxon>
        <taxon>Pleurodeles</taxon>
    </lineage>
</organism>